<evidence type="ECO:0000313" key="4">
    <source>
        <dbReference type="EMBL" id="MRG76083.1"/>
    </source>
</evidence>
<dbReference type="PROSITE" id="PS51170">
    <property type="entry name" value="CW"/>
    <property type="match status" value="3"/>
</dbReference>
<reference evidence="4 5" key="1">
    <citation type="submission" date="2019-11" db="EMBL/GenBank/DDBJ databases">
        <title>Draft genome sequence of 12 host-associated Lactobacillus reuteri rodent strains.</title>
        <authorList>
            <person name="Zhang S."/>
            <person name="Ozcam M."/>
            <person name="Van Pijkeren J.P."/>
        </authorList>
    </citation>
    <scope>NUCLEOTIDE SEQUENCE [LARGE SCALE GENOMIC DNA]</scope>
    <source>
        <strain evidence="4 5">6799jm-1</strain>
    </source>
</reference>
<dbReference type="EMBL" id="WJMV01000054">
    <property type="protein sequence ID" value="MRG76083.1"/>
    <property type="molecule type" value="Genomic_DNA"/>
</dbReference>
<dbReference type="SUPFAM" id="SSF69360">
    <property type="entry name" value="Cell wall binding repeat"/>
    <property type="match status" value="1"/>
</dbReference>
<organism evidence="4 5">
    <name type="scientific">Limosilactobacillus reuteri</name>
    <name type="common">Lactobacillus reuteri</name>
    <dbReference type="NCBI Taxonomy" id="1598"/>
    <lineage>
        <taxon>Bacteria</taxon>
        <taxon>Bacillati</taxon>
        <taxon>Bacillota</taxon>
        <taxon>Bacilli</taxon>
        <taxon>Lactobacillales</taxon>
        <taxon>Lactobacillaceae</taxon>
        <taxon>Limosilactobacillus</taxon>
    </lineage>
</organism>
<evidence type="ECO:0000256" key="2">
    <source>
        <dbReference type="PROSITE-ProRule" id="PRU00591"/>
    </source>
</evidence>
<feature type="domain" description="Lreu-0056-like" evidence="3">
    <location>
        <begin position="208"/>
        <end position="316"/>
    </location>
</feature>
<dbReference type="Gene3D" id="3.30.1460.60">
    <property type="match status" value="1"/>
</dbReference>
<dbReference type="CDD" id="cd15778">
    <property type="entry name" value="Lreu_0056_like"/>
    <property type="match status" value="1"/>
</dbReference>
<dbReference type="RefSeq" id="WP_404900178.1">
    <property type="nucleotide sequence ID" value="NZ_WJMV01000054.1"/>
</dbReference>
<dbReference type="InterPro" id="IPR054365">
    <property type="entry name" value="Lreu_0056-like"/>
</dbReference>
<dbReference type="AlphaFoldDB" id="A0AAW9UE34"/>
<protein>
    <recommendedName>
        <fullName evidence="3">Lreu-0056-like domain-containing protein</fullName>
    </recommendedName>
</protein>
<sequence length="320" mass="37433">ADGARYTNQFLTKDGKVYYFDNDGVMYQNRYYKNWGNTYYFGADGARYTNQFLTKDGKVYYFDNDGVMYQNRYYKNWGNTYYFGADGARYTNQFLTKDGKVYYFDNDGVMYQNRYYKNWGNTYYFGADGARYTNQFLDKDDSNTHIHYFDSEGRMLVNQWLMYEGSTIYFDKNGYPVTGKQDINGQNYLFNEDGALIPNGINRVNYTQYLGTLVGLYQNADWFKDCLSNHTMYYGKVKSGVNDGYSFITAKGDPTSWFYFKEIQDGQVLIKYVDPTTATDVAHSKFVEKAIPLKALTAIYNNEQNETLINDYANKLVAYK</sequence>
<name>A0AAW9UE34_LIMRT</name>
<evidence type="ECO:0000256" key="1">
    <source>
        <dbReference type="ARBA" id="ARBA00022737"/>
    </source>
</evidence>
<dbReference type="InterPro" id="IPR018337">
    <property type="entry name" value="Cell_wall/Cho-bd_repeat"/>
</dbReference>
<feature type="repeat" description="Cell wall-binding" evidence="2">
    <location>
        <begin position="7"/>
        <end position="26"/>
    </location>
</feature>
<feature type="non-terminal residue" evidence="4">
    <location>
        <position position="1"/>
    </location>
</feature>
<dbReference type="Pfam" id="PF01473">
    <property type="entry name" value="Choline_bind_1"/>
    <property type="match status" value="1"/>
</dbReference>
<feature type="repeat" description="Cell wall-binding" evidence="2">
    <location>
        <begin position="91"/>
        <end position="110"/>
    </location>
</feature>
<evidence type="ECO:0000259" key="3">
    <source>
        <dbReference type="Pfam" id="PF22125"/>
    </source>
</evidence>
<dbReference type="Pfam" id="PF22125">
    <property type="entry name" value="Lreu_0056_like"/>
    <property type="match status" value="1"/>
</dbReference>
<dbReference type="Proteomes" id="UP000452188">
    <property type="component" value="Unassembled WGS sequence"/>
</dbReference>
<dbReference type="Pfam" id="PF19127">
    <property type="entry name" value="Choline_bind_3"/>
    <property type="match status" value="2"/>
</dbReference>
<evidence type="ECO:0000313" key="5">
    <source>
        <dbReference type="Proteomes" id="UP000452188"/>
    </source>
</evidence>
<keyword evidence="1" id="KW-0677">Repeat</keyword>
<gene>
    <name evidence="4" type="ORF">GIX79_10050</name>
</gene>
<proteinExistence type="predicted"/>
<accession>A0AAW9UE34</accession>
<dbReference type="Gene3D" id="2.10.270.10">
    <property type="entry name" value="Cholin Binding"/>
    <property type="match status" value="3"/>
</dbReference>
<feature type="repeat" description="Cell wall-binding" evidence="2">
    <location>
        <begin position="49"/>
        <end position="68"/>
    </location>
</feature>
<comment type="caution">
    <text evidence="4">The sequence shown here is derived from an EMBL/GenBank/DDBJ whole genome shotgun (WGS) entry which is preliminary data.</text>
</comment>